<dbReference type="EC" id="1.13.12.3" evidence="3"/>
<dbReference type="PANTHER" id="PTHR10742:SF342">
    <property type="entry name" value="AMINE OXIDASE"/>
    <property type="match status" value="1"/>
</dbReference>
<evidence type="ECO:0000256" key="8">
    <source>
        <dbReference type="SAM" id="Phobius"/>
    </source>
</evidence>
<protein>
    <recommendedName>
        <fullName evidence="4">Tryptophan 2-monooxygenase</fullName>
        <ecNumber evidence="3">1.13.12.3</ecNumber>
    </recommendedName>
</protein>
<feature type="region of interest" description="Disordered" evidence="7">
    <location>
        <begin position="226"/>
        <end position="250"/>
    </location>
</feature>
<dbReference type="EMBL" id="CP028472">
    <property type="protein sequence ID" value="AVW89798.1"/>
    <property type="molecule type" value="Genomic_DNA"/>
</dbReference>
<keyword evidence="5" id="KW-0073">Auxin biosynthesis</keyword>
<dbReference type="RefSeq" id="WP_107717590.1">
    <property type="nucleotide sequence ID" value="NZ_CP028472.1"/>
</dbReference>
<dbReference type="GO" id="GO:0009063">
    <property type="term" value="P:amino acid catabolic process"/>
    <property type="evidence" value="ECO:0007669"/>
    <property type="project" value="TreeGrafter"/>
</dbReference>
<dbReference type="PROSITE" id="PS51318">
    <property type="entry name" value="TAT"/>
    <property type="match status" value="1"/>
</dbReference>
<gene>
    <name evidence="10" type="ORF">DA792_00975</name>
</gene>
<dbReference type="AlphaFoldDB" id="A0A2R4LY41"/>
<dbReference type="Gene3D" id="3.50.50.60">
    <property type="entry name" value="FAD/NAD(P)-binding domain"/>
    <property type="match status" value="1"/>
</dbReference>
<feature type="transmembrane region" description="Helical" evidence="8">
    <location>
        <begin position="12"/>
        <end position="30"/>
    </location>
</feature>
<dbReference type="PANTHER" id="PTHR10742">
    <property type="entry name" value="FLAVIN MONOAMINE OXIDASE"/>
    <property type="match status" value="1"/>
</dbReference>
<proteinExistence type="inferred from homology"/>
<evidence type="ECO:0000313" key="10">
    <source>
        <dbReference type="EMBL" id="AVW89798.1"/>
    </source>
</evidence>
<accession>A0A2R4LY41</accession>
<evidence type="ECO:0000256" key="4">
    <source>
        <dbReference type="ARBA" id="ARBA00017871"/>
    </source>
</evidence>
<keyword evidence="10" id="KW-0614">Plasmid</keyword>
<keyword evidence="8" id="KW-0472">Membrane</keyword>
<geneLocation type="plasmid" evidence="11">
    <name>pcblh4a</name>
</geneLocation>
<dbReference type="SUPFAM" id="SSF51905">
    <property type="entry name" value="FAD/NAD(P)-binding domain"/>
    <property type="match status" value="1"/>
</dbReference>
<feature type="domain" description="Amine oxidase" evidence="9">
    <location>
        <begin position="63"/>
        <end position="517"/>
    </location>
</feature>
<dbReference type="Pfam" id="PF01593">
    <property type="entry name" value="Amino_oxidase"/>
    <property type="match status" value="1"/>
</dbReference>
<reference evidence="10 11" key="1">
    <citation type="submission" date="2018-03" db="EMBL/GenBank/DDBJ databases">
        <title>The Complete Genome of Celeribacter baekdonensis strain LH4, a Thiosulfate-Oxidizing Alphaproteobacterium Isolated from Gulf of Mexico Continental Slope Sediments.</title>
        <authorList>
            <person name="Flood B.E."/>
            <person name="Bailey J.V."/>
            <person name="Leprich D."/>
        </authorList>
    </citation>
    <scope>NUCLEOTIDE SEQUENCE [LARGE SCALE GENOMIC DNA]</scope>
    <source>
        <strain evidence="10 11">LH4</strain>
        <plasmid evidence="11">Plasmid pcblh4a</plasmid>
    </source>
</reference>
<evidence type="ECO:0000256" key="1">
    <source>
        <dbReference type="ARBA" id="ARBA00004814"/>
    </source>
</evidence>
<dbReference type="InterPro" id="IPR050281">
    <property type="entry name" value="Flavin_monoamine_oxidase"/>
</dbReference>
<organism evidence="10 11">
    <name type="scientific">Celeribacter baekdonensis</name>
    <dbReference type="NCBI Taxonomy" id="875171"/>
    <lineage>
        <taxon>Bacteria</taxon>
        <taxon>Pseudomonadati</taxon>
        <taxon>Pseudomonadota</taxon>
        <taxon>Alphaproteobacteria</taxon>
        <taxon>Rhodobacterales</taxon>
        <taxon>Roseobacteraceae</taxon>
        <taxon>Celeribacter</taxon>
    </lineage>
</organism>
<evidence type="ECO:0000256" key="7">
    <source>
        <dbReference type="SAM" id="MobiDB-lite"/>
    </source>
</evidence>
<comment type="similarity">
    <text evidence="2">Belongs to the tryptophan 2-monooxygenase family.</text>
</comment>
<dbReference type="InterPro" id="IPR036188">
    <property type="entry name" value="FAD/NAD-bd_sf"/>
</dbReference>
<dbReference type="KEGG" id="cbak:DA792_00975"/>
<dbReference type="Gene3D" id="1.20.1440.240">
    <property type="match status" value="1"/>
</dbReference>
<dbReference type="GO" id="GO:0009851">
    <property type="term" value="P:auxin biosynthetic process"/>
    <property type="evidence" value="ECO:0007669"/>
    <property type="project" value="UniProtKB-KW"/>
</dbReference>
<sequence length="528" mass="58033">MTFNAQGMSRRSLLSMIGTVAGSAVMYSAMTEMGLAQSSNWAGRPELSGAPKGTRILVLGAGLAGMTAAFELRNAGYEVKVLEYREKAGGRCWTLRGGDTYTELGGFEQKVEFEDGNYLNPGPWRIPSDHFAVLDYAKRFGVELEPFIQVNYNAYVHNTEAFEGKPQRFKEIDADFRGGVSELLAKVADQGKLDGLVSADDAKTLVSALKRYGALDENAAYVKGEDSSSHRGWTKAEGGGADGEPIPSDPHDLSTILNSDLWKSLTGGLHLHMQTTMFQPKGGMDMIAQGFEKQVKDLITYNAKVVKIRNTDDGVDVTWVPSEGAGAEAVERADYCICTIPFSVLGQIDHDFSTRMSHIISTMPYASSTKVGLEFKRRFWEQDEHIYGGISYTNLPISQISYPSTGYFSDGPAVLLAAYSWGAYSYQFNALPPSERVAKALEYGAQIHPQYTEEFKTGVGVGWHRVPWTLGCFGLWNDREADYMDATKMDGRTLMAGEHISYLPAWQEGAILSSLDAIKRLHATIVEN</sequence>
<comment type="catalytic activity">
    <reaction evidence="6">
        <text>L-tryptophan + O2 = indole-3-acetamide + CO2 + H2O</text>
        <dbReference type="Rhea" id="RHEA:16165"/>
        <dbReference type="ChEBI" id="CHEBI:15377"/>
        <dbReference type="ChEBI" id="CHEBI:15379"/>
        <dbReference type="ChEBI" id="CHEBI:16031"/>
        <dbReference type="ChEBI" id="CHEBI:16526"/>
        <dbReference type="ChEBI" id="CHEBI:57912"/>
        <dbReference type="EC" id="1.13.12.3"/>
    </reaction>
</comment>
<dbReference type="GO" id="GO:0001716">
    <property type="term" value="F:L-amino-acid oxidase activity"/>
    <property type="evidence" value="ECO:0007669"/>
    <property type="project" value="TreeGrafter"/>
</dbReference>
<name>A0A2R4LY41_9RHOB</name>
<keyword evidence="8" id="KW-0812">Transmembrane</keyword>
<evidence type="ECO:0000259" key="9">
    <source>
        <dbReference type="Pfam" id="PF01593"/>
    </source>
</evidence>
<dbReference type="Proteomes" id="UP000241447">
    <property type="component" value="Plasmid pCBLh4a"/>
</dbReference>
<dbReference type="OrthoDB" id="337830at2"/>
<dbReference type="GO" id="GO:0050361">
    <property type="term" value="F:tryptophan 2-monooxygenase activity"/>
    <property type="evidence" value="ECO:0007669"/>
    <property type="project" value="UniProtKB-EC"/>
</dbReference>
<dbReference type="SUPFAM" id="SSF54373">
    <property type="entry name" value="FAD-linked reductases, C-terminal domain"/>
    <property type="match status" value="1"/>
</dbReference>
<evidence type="ECO:0000256" key="5">
    <source>
        <dbReference type="ARBA" id="ARBA00023070"/>
    </source>
</evidence>
<evidence type="ECO:0000256" key="3">
    <source>
        <dbReference type="ARBA" id="ARBA00012535"/>
    </source>
</evidence>
<dbReference type="InterPro" id="IPR006311">
    <property type="entry name" value="TAT_signal"/>
</dbReference>
<dbReference type="InterPro" id="IPR002937">
    <property type="entry name" value="Amino_oxidase"/>
</dbReference>
<evidence type="ECO:0000256" key="2">
    <source>
        <dbReference type="ARBA" id="ARBA00005833"/>
    </source>
</evidence>
<comment type="pathway">
    <text evidence="1">Plant hormone metabolism; auxin biosynthesis.</text>
</comment>
<dbReference type="Gene3D" id="3.90.660.10">
    <property type="match status" value="1"/>
</dbReference>
<keyword evidence="8" id="KW-1133">Transmembrane helix</keyword>
<evidence type="ECO:0000256" key="6">
    <source>
        <dbReference type="ARBA" id="ARBA00047321"/>
    </source>
</evidence>
<evidence type="ECO:0000313" key="11">
    <source>
        <dbReference type="Proteomes" id="UP000241447"/>
    </source>
</evidence>